<dbReference type="AlphaFoldDB" id="A0A9X2YT66"/>
<dbReference type="PANTHER" id="PTHR46091">
    <property type="entry name" value="BLR7054 PROTEIN"/>
    <property type="match status" value="1"/>
</dbReference>
<dbReference type="Proteomes" id="UP001140293">
    <property type="component" value="Unassembled WGS sequence"/>
</dbReference>
<keyword evidence="1" id="KW-0285">Flavoprotein</keyword>
<keyword evidence="4" id="KW-0521">NADP</keyword>
<keyword evidence="2" id="KW-0732">Signal</keyword>
<comment type="caution">
    <text evidence="6">The sequence shown here is derived from an EMBL/GenBank/DDBJ whole genome shotgun (WGS) entry which is preliminary data.</text>
</comment>
<reference evidence="6" key="2">
    <citation type="journal article" date="2022" name="BMC Genomics">
        <title>Comparative genome analysis of mycobacteria focusing on tRNA and non-coding RNA.</title>
        <authorList>
            <person name="Behra P.R.K."/>
            <person name="Pettersson B.M.F."/>
            <person name="Ramesh M."/>
            <person name="Das S."/>
            <person name="Dasgupta S."/>
            <person name="Kirsebom L.A."/>
        </authorList>
    </citation>
    <scope>NUCLEOTIDE SEQUENCE</scope>
    <source>
        <strain evidence="6">DSM 44615</strain>
    </source>
</reference>
<sequence>MVHIGKQWDAIVVGSGLGGLSTAAYLAAAGRKTLLLERYTTLGGTSHVFSRRGQWEFDCGVHYVSHCGPDGIVTAMMSGIGIDDRITWLPMDQSGFDRIIAPGFELATPVGWDAYEANLIDAFPGERKSVRRFHGLMRRIGEAHDRNDMVTAGGMARWAARAGRGAAFMGVPYAATLAALGISSRMAYALSVQSGAVACSPTVLPTAAMAAFFQDYIGAGSYYPKGGGQILAAGFAAVITAHGGAIRTNSDVAEILLDDGRVQGVRLSDGEVLSSATVVSNADIIKTYTDLIGLEKLPRLFRRRVSGWKMSQPLINGFFGVEIDLADQPNSNYFSIPDWGPAKSYKHMTAFGHNTLNGEGFDVGAEWARDMAHRQPMFVQSSSRRDPSNRRAAPHGHATIEVQTVTPSDPRLWGFNGYDIASGDYSQDSGYLEVKKIIIDGMLERMEQAFPGSSSKVKLSELGTPATQTRFVNNTAGAPFGLQLRLSQTGPMRPRDTTPIPGLYTVGTSTAWGPGTVGSMLSGVNAAGSIIGRDLVPFIRTGGRLADSSALPRWEDDFNPFTTTRALHD</sequence>
<dbReference type="PANTHER" id="PTHR46091:SF3">
    <property type="entry name" value="AMINE OXIDASE DOMAIN-CONTAINING PROTEIN"/>
    <property type="match status" value="1"/>
</dbReference>
<evidence type="ECO:0000256" key="5">
    <source>
        <dbReference type="ARBA" id="ARBA00023027"/>
    </source>
</evidence>
<dbReference type="EMBL" id="JACKSJ010000164">
    <property type="protein sequence ID" value="MCV7172197.1"/>
    <property type="molecule type" value="Genomic_DNA"/>
</dbReference>
<organism evidence="6 7">
    <name type="scientific">[Mycobacterium] manitobense</name>
    <dbReference type="NCBI Taxonomy" id="190147"/>
    <lineage>
        <taxon>Bacteria</taxon>
        <taxon>Bacillati</taxon>
        <taxon>Actinomycetota</taxon>
        <taxon>Actinomycetes</taxon>
        <taxon>Mycobacteriales</taxon>
        <taxon>Mycobacteriaceae</taxon>
        <taxon>Mycolicibacterium</taxon>
    </lineage>
</organism>
<evidence type="ECO:0000256" key="1">
    <source>
        <dbReference type="ARBA" id="ARBA00022630"/>
    </source>
</evidence>
<protein>
    <submittedName>
        <fullName evidence="6">NAD(P)/FAD-dependent oxidoreductase</fullName>
    </submittedName>
</protein>
<accession>A0A9X2YT66</accession>
<evidence type="ECO:0000256" key="3">
    <source>
        <dbReference type="ARBA" id="ARBA00022827"/>
    </source>
</evidence>
<reference evidence="6" key="1">
    <citation type="submission" date="2020-07" db="EMBL/GenBank/DDBJ databases">
        <authorList>
            <person name="Pettersson B.M.F."/>
            <person name="Behra P.R.K."/>
            <person name="Ramesh M."/>
            <person name="Das S."/>
            <person name="Dasgupta S."/>
            <person name="Kirsebom L.A."/>
        </authorList>
    </citation>
    <scope>NUCLEOTIDE SEQUENCE</scope>
    <source>
        <strain evidence="6">DSM 44615</strain>
    </source>
</reference>
<keyword evidence="3" id="KW-0274">FAD</keyword>
<gene>
    <name evidence="6" type="ORF">H7I41_19965</name>
</gene>
<name>A0A9X2YT66_9MYCO</name>
<evidence type="ECO:0000313" key="7">
    <source>
        <dbReference type="Proteomes" id="UP001140293"/>
    </source>
</evidence>
<evidence type="ECO:0000256" key="2">
    <source>
        <dbReference type="ARBA" id="ARBA00022729"/>
    </source>
</evidence>
<evidence type="ECO:0000313" key="6">
    <source>
        <dbReference type="EMBL" id="MCV7172197.1"/>
    </source>
</evidence>
<dbReference type="Pfam" id="PF13450">
    <property type="entry name" value="NAD_binding_8"/>
    <property type="match status" value="1"/>
</dbReference>
<dbReference type="Gene3D" id="3.50.50.60">
    <property type="entry name" value="FAD/NAD(P)-binding domain"/>
    <property type="match status" value="2"/>
</dbReference>
<dbReference type="InterPro" id="IPR036188">
    <property type="entry name" value="FAD/NAD-bd_sf"/>
</dbReference>
<evidence type="ECO:0000256" key="4">
    <source>
        <dbReference type="ARBA" id="ARBA00022857"/>
    </source>
</evidence>
<keyword evidence="7" id="KW-1185">Reference proteome</keyword>
<dbReference type="SUPFAM" id="SSF51905">
    <property type="entry name" value="FAD/NAD(P)-binding domain"/>
    <property type="match status" value="1"/>
</dbReference>
<keyword evidence="5" id="KW-0520">NAD</keyword>
<proteinExistence type="predicted"/>
<dbReference type="InterPro" id="IPR052206">
    <property type="entry name" value="Retinol_saturase"/>
</dbReference>